<name>A0ABQ8KX84_9APHY</name>
<organism evidence="2 3">
    <name type="scientific">Rhodofomes roseus</name>
    <dbReference type="NCBI Taxonomy" id="34475"/>
    <lineage>
        <taxon>Eukaryota</taxon>
        <taxon>Fungi</taxon>
        <taxon>Dikarya</taxon>
        <taxon>Basidiomycota</taxon>
        <taxon>Agaricomycotina</taxon>
        <taxon>Agaricomycetes</taxon>
        <taxon>Polyporales</taxon>
        <taxon>Rhodofomes</taxon>
    </lineage>
</organism>
<protein>
    <submittedName>
        <fullName evidence="2">Uncharacterized protein</fullName>
    </submittedName>
</protein>
<dbReference type="GeneID" id="71997347"/>
<dbReference type="EMBL" id="JADCUA010000001">
    <property type="protein sequence ID" value="KAH9843826.1"/>
    <property type="molecule type" value="Genomic_DNA"/>
</dbReference>
<reference evidence="2 3" key="1">
    <citation type="journal article" date="2021" name="Environ. Microbiol.">
        <title>Gene family expansions and transcriptome signatures uncover fungal adaptations to wood decay.</title>
        <authorList>
            <person name="Hage H."/>
            <person name="Miyauchi S."/>
            <person name="Viragh M."/>
            <person name="Drula E."/>
            <person name="Min B."/>
            <person name="Chaduli D."/>
            <person name="Navarro D."/>
            <person name="Favel A."/>
            <person name="Norest M."/>
            <person name="Lesage-Meessen L."/>
            <person name="Balint B."/>
            <person name="Merenyi Z."/>
            <person name="de Eugenio L."/>
            <person name="Morin E."/>
            <person name="Martinez A.T."/>
            <person name="Baldrian P."/>
            <person name="Stursova M."/>
            <person name="Martinez M.J."/>
            <person name="Novotny C."/>
            <person name="Magnuson J.K."/>
            <person name="Spatafora J.W."/>
            <person name="Maurice S."/>
            <person name="Pangilinan J."/>
            <person name="Andreopoulos W."/>
            <person name="LaButti K."/>
            <person name="Hundley H."/>
            <person name="Na H."/>
            <person name="Kuo A."/>
            <person name="Barry K."/>
            <person name="Lipzen A."/>
            <person name="Henrissat B."/>
            <person name="Riley R."/>
            <person name="Ahrendt S."/>
            <person name="Nagy L.G."/>
            <person name="Grigoriev I.V."/>
            <person name="Martin F."/>
            <person name="Rosso M.N."/>
        </authorList>
    </citation>
    <scope>NUCLEOTIDE SEQUENCE [LARGE SCALE GENOMIC DNA]</scope>
    <source>
        <strain evidence="2 3">CIRM-BRFM 1785</strain>
    </source>
</reference>
<dbReference type="Proteomes" id="UP000814176">
    <property type="component" value="Unassembled WGS sequence"/>
</dbReference>
<evidence type="ECO:0000313" key="3">
    <source>
        <dbReference type="Proteomes" id="UP000814176"/>
    </source>
</evidence>
<evidence type="ECO:0000256" key="1">
    <source>
        <dbReference type="SAM" id="MobiDB-lite"/>
    </source>
</evidence>
<gene>
    <name evidence="2" type="ORF">C8Q71DRAFT_14969</name>
</gene>
<comment type="caution">
    <text evidence="2">The sequence shown here is derived from an EMBL/GenBank/DDBJ whole genome shotgun (WGS) entry which is preliminary data.</text>
</comment>
<dbReference type="RefSeq" id="XP_047784636.1">
    <property type="nucleotide sequence ID" value="XM_047916615.1"/>
</dbReference>
<sequence length="177" mass="19564">MLCSEAAVRPLPSRAASGGRSFLRFVRCLVLDGCSRHPFPQSLHRLRHPRKSSLQCLTRLPAQTSRPTAAPAPTPRAAAPSPPRANNCSLRRYLSSSVSQHLHADVDFDWDGTRLAPWVASDAVDVILFDRRPIYIVSVTIVCLWLGPLQASDELPQKLRWTLANLAMVFCRLGNTG</sequence>
<proteinExistence type="predicted"/>
<keyword evidence="3" id="KW-1185">Reference proteome</keyword>
<evidence type="ECO:0000313" key="2">
    <source>
        <dbReference type="EMBL" id="KAH9843826.1"/>
    </source>
</evidence>
<accession>A0ABQ8KX84</accession>
<feature type="region of interest" description="Disordered" evidence="1">
    <location>
        <begin position="64"/>
        <end position="86"/>
    </location>
</feature>
<feature type="compositionally biased region" description="Low complexity" evidence="1">
    <location>
        <begin position="64"/>
        <end position="79"/>
    </location>
</feature>